<sequence length="194" mass="23170">MSPRYPKLVALDLDRTIWTSYLNDKKFGDHGWVHGDLRNNLELVNPTTIRDKRNHSHTLHLANDIPWIIHDLHSHDVKIAIVSRNTNKDLCDRAMWHFKARDKHGKLRPLTDFIKYDEIVNEPKVNHLRRIHGWSKIPYSEMLFFDSQMSNEITEELLGLTFHYVADTKRALTKEEYKRGLELWRHNRIDARHH</sequence>
<dbReference type="AlphaFoldDB" id="A0A8S0WXM3"/>
<evidence type="ECO:0000313" key="1">
    <source>
        <dbReference type="EMBL" id="CAA7268356.1"/>
    </source>
</evidence>
<dbReference type="Proteomes" id="UP000467700">
    <property type="component" value="Unassembled WGS sequence"/>
</dbReference>
<protein>
    <recommendedName>
        <fullName evidence="3">Magnesium-dependent phosphatase-1</fullName>
    </recommendedName>
</protein>
<proteinExistence type="predicted"/>
<dbReference type="GO" id="GO:0003993">
    <property type="term" value="F:acid phosphatase activity"/>
    <property type="evidence" value="ECO:0007669"/>
    <property type="project" value="TreeGrafter"/>
</dbReference>
<dbReference type="Gene3D" id="3.40.50.1000">
    <property type="entry name" value="HAD superfamily/HAD-like"/>
    <property type="match status" value="1"/>
</dbReference>
<dbReference type="InterPro" id="IPR036412">
    <property type="entry name" value="HAD-like_sf"/>
</dbReference>
<gene>
    <name evidence="1" type="ORF">AAE3_LOCUS10816</name>
</gene>
<dbReference type="SUPFAM" id="SSF56784">
    <property type="entry name" value="HAD-like"/>
    <property type="match status" value="1"/>
</dbReference>
<evidence type="ECO:0008006" key="3">
    <source>
        <dbReference type="Google" id="ProtNLM"/>
    </source>
</evidence>
<comment type="caution">
    <text evidence="1">The sequence shown here is derived from an EMBL/GenBank/DDBJ whole genome shotgun (WGS) entry which is preliminary data.</text>
</comment>
<name>A0A8S0WXM3_CYCAE</name>
<evidence type="ECO:0000313" key="2">
    <source>
        <dbReference type="Proteomes" id="UP000467700"/>
    </source>
</evidence>
<dbReference type="InterPro" id="IPR010036">
    <property type="entry name" value="MDP_1_eu_arc"/>
</dbReference>
<dbReference type="Pfam" id="PF12689">
    <property type="entry name" value="Acid_PPase"/>
    <property type="match status" value="1"/>
</dbReference>
<dbReference type="EMBL" id="CACVBS010000068">
    <property type="protein sequence ID" value="CAA7268356.1"/>
    <property type="molecule type" value="Genomic_DNA"/>
</dbReference>
<keyword evidence="2" id="KW-1185">Reference proteome</keyword>
<reference evidence="1 2" key="1">
    <citation type="submission" date="2020-01" db="EMBL/GenBank/DDBJ databases">
        <authorList>
            <person name="Gupta K D."/>
        </authorList>
    </citation>
    <scope>NUCLEOTIDE SEQUENCE [LARGE SCALE GENOMIC DNA]</scope>
</reference>
<dbReference type="OrthoDB" id="10252235at2759"/>
<dbReference type="InterPro" id="IPR023214">
    <property type="entry name" value="HAD_sf"/>
</dbReference>
<accession>A0A8S0WXM3</accession>
<dbReference type="PANTHER" id="PTHR17901:SF14">
    <property type="entry name" value="MAGNESIUM-DEPENDENT PHOSPHATASE 1"/>
    <property type="match status" value="1"/>
</dbReference>
<dbReference type="PANTHER" id="PTHR17901">
    <property type="entry name" value="MAGNESIUM-DEPENDENT PHOSPHATASE 1 MDP1"/>
    <property type="match status" value="1"/>
</dbReference>
<organism evidence="1 2">
    <name type="scientific">Cyclocybe aegerita</name>
    <name type="common">Black poplar mushroom</name>
    <name type="synonym">Agrocybe aegerita</name>
    <dbReference type="NCBI Taxonomy" id="1973307"/>
    <lineage>
        <taxon>Eukaryota</taxon>
        <taxon>Fungi</taxon>
        <taxon>Dikarya</taxon>
        <taxon>Basidiomycota</taxon>
        <taxon>Agaricomycotina</taxon>
        <taxon>Agaricomycetes</taxon>
        <taxon>Agaricomycetidae</taxon>
        <taxon>Agaricales</taxon>
        <taxon>Agaricineae</taxon>
        <taxon>Bolbitiaceae</taxon>
        <taxon>Cyclocybe</taxon>
    </lineage>
</organism>